<keyword evidence="2" id="KW-0479">Metal-binding</keyword>
<dbReference type="GO" id="GO:0046872">
    <property type="term" value="F:metal ion binding"/>
    <property type="evidence" value="ECO:0007669"/>
    <property type="project" value="UniProtKB-KW"/>
</dbReference>
<sequence length="386" mass="44092">MEPKYPEGDESGANEPVPLGVMLTKGAVNDNLPSAARALALHEFKMASHVKTRRHRSRVMNLEANAIPTVFNWIDGESATTRQRMKRVQEHHNRHLHLEQHVLQSESLLMIHDELNVASVEAVLAAEDVTHSLGVQTENPCMWHEINIWPKREIVDYHSPFDFKHQFPRTRVMFDGTECPIKKPKAAAVQWVTFSSYKNRNTAKVLVGVNRWQVSYVSPAYGGSTSNRQIVERSDLTRICNPTDSIMADKGFLLNRPSPIFCHGMISKLQRVQNTAHIVTRTARHNHITPGLKKPHWLPVKDCAQFELLVNTDKALHDQSPVYLRDMLQMFTPGRTLRSRDTQLLIVPKMRTKTYGNRCLTYAAPSLWNGLPILENLRQQRLSKNL</sequence>
<evidence type="ECO:0000259" key="3">
    <source>
        <dbReference type="Pfam" id="PF13359"/>
    </source>
</evidence>
<evidence type="ECO:0000313" key="5">
    <source>
        <dbReference type="Proteomes" id="UP001208570"/>
    </source>
</evidence>
<dbReference type="InterPro" id="IPR027806">
    <property type="entry name" value="HARBI1_dom"/>
</dbReference>
<evidence type="ECO:0000256" key="2">
    <source>
        <dbReference type="ARBA" id="ARBA00022723"/>
    </source>
</evidence>
<dbReference type="EMBL" id="JAODUP010000693">
    <property type="protein sequence ID" value="KAK2145239.1"/>
    <property type="molecule type" value="Genomic_DNA"/>
</dbReference>
<dbReference type="PANTHER" id="PTHR23080:SF141">
    <property type="entry name" value="TRANSPOSASE HELIX-TURN-HELIX DOMAIN-CONTAINING PROTEIN"/>
    <property type="match status" value="1"/>
</dbReference>
<accession>A0AAD9MW61</accession>
<name>A0AAD9MW61_9ANNE</name>
<protein>
    <recommendedName>
        <fullName evidence="3">DDE Tnp4 domain-containing protein</fullName>
    </recommendedName>
</protein>
<dbReference type="AlphaFoldDB" id="A0AAD9MW61"/>
<feature type="domain" description="DDE Tnp4" evidence="3">
    <location>
        <begin position="175"/>
        <end position="276"/>
    </location>
</feature>
<comment type="cofactor">
    <cofactor evidence="1">
        <name>a divalent metal cation</name>
        <dbReference type="ChEBI" id="CHEBI:60240"/>
    </cofactor>
</comment>
<evidence type="ECO:0000256" key="1">
    <source>
        <dbReference type="ARBA" id="ARBA00001968"/>
    </source>
</evidence>
<reference evidence="4" key="1">
    <citation type="journal article" date="2023" name="Mol. Biol. Evol.">
        <title>Third-Generation Sequencing Reveals the Adaptive Role of the Epigenome in Three Deep-Sea Polychaetes.</title>
        <authorList>
            <person name="Perez M."/>
            <person name="Aroh O."/>
            <person name="Sun Y."/>
            <person name="Lan Y."/>
            <person name="Juniper S.K."/>
            <person name="Young C.R."/>
            <person name="Angers B."/>
            <person name="Qian P.Y."/>
        </authorList>
    </citation>
    <scope>NUCLEOTIDE SEQUENCE</scope>
    <source>
        <strain evidence="4">P08H-3</strain>
    </source>
</reference>
<proteinExistence type="predicted"/>
<organism evidence="4 5">
    <name type="scientific">Paralvinella palmiformis</name>
    <dbReference type="NCBI Taxonomy" id="53620"/>
    <lineage>
        <taxon>Eukaryota</taxon>
        <taxon>Metazoa</taxon>
        <taxon>Spiralia</taxon>
        <taxon>Lophotrochozoa</taxon>
        <taxon>Annelida</taxon>
        <taxon>Polychaeta</taxon>
        <taxon>Sedentaria</taxon>
        <taxon>Canalipalpata</taxon>
        <taxon>Terebellida</taxon>
        <taxon>Terebelliformia</taxon>
        <taxon>Alvinellidae</taxon>
        <taxon>Paralvinella</taxon>
    </lineage>
</organism>
<dbReference type="PANTHER" id="PTHR23080">
    <property type="entry name" value="THAP DOMAIN PROTEIN"/>
    <property type="match status" value="1"/>
</dbReference>
<gene>
    <name evidence="4" type="ORF">LSH36_693g02090</name>
</gene>
<dbReference type="Proteomes" id="UP001208570">
    <property type="component" value="Unassembled WGS sequence"/>
</dbReference>
<dbReference type="Pfam" id="PF13359">
    <property type="entry name" value="DDE_Tnp_4"/>
    <property type="match status" value="1"/>
</dbReference>
<comment type="caution">
    <text evidence="4">The sequence shown here is derived from an EMBL/GenBank/DDBJ whole genome shotgun (WGS) entry which is preliminary data.</text>
</comment>
<evidence type="ECO:0000313" key="4">
    <source>
        <dbReference type="EMBL" id="KAK2145239.1"/>
    </source>
</evidence>
<keyword evidence="5" id="KW-1185">Reference proteome</keyword>